<evidence type="ECO:0000313" key="2">
    <source>
        <dbReference type="EMBL" id="QIL49653.1"/>
    </source>
</evidence>
<keyword evidence="3" id="KW-1185">Reference proteome</keyword>
<sequence>MKYEWRKVEKQVYLPKEIEVREIPKYSFLILEGMGNPNNNSHYASQIEALYSVSYSLRMSLKKQGFEYTVYPLEGVWTTSDGSKDENLNKDALVYRIMIRQPEQVTAEMVQQAMKEVRLKKGNPRIEDIQFEAYEDGMVVQGIHVGTFETEIETFRKIDQFLEEMPFKRDWIMDTYVHREIYLSDFRRVAPEKRKTLLRYKLKEK</sequence>
<protein>
    <recommendedName>
        <fullName evidence="1">GyrI-like small molecule binding domain-containing protein</fullName>
    </recommendedName>
</protein>
<dbReference type="Proteomes" id="UP000501747">
    <property type="component" value="Chromosome"/>
</dbReference>
<dbReference type="EMBL" id="CP049887">
    <property type="protein sequence ID" value="QIL49653.1"/>
    <property type="molecule type" value="Genomic_DNA"/>
</dbReference>
<evidence type="ECO:0000259" key="1">
    <source>
        <dbReference type="Pfam" id="PF06445"/>
    </source>
</evidence>
<gene>
    <name evidence="2" type="ORF">G7082_14655</name>
</gene>
<dbReference type="PIRSF" id="PIRSF031644">
    <property type="entry name" value="UCP031644"/>
    <property type="match status" value="1"/>
</dbReference>
<dbReference type="Gene3D" id="3.20.80.10">
    <property type="entry name" value="Regulatory factor, effector binding domain"/>
    <property type="match status" value="1"/>
</dbReference>
<evidence type="ECO:0000313" key="3">
    <source>
        <dbReference type="Proteomes" id="UP000501747"/>
    </source>
</evidence>
<dbReference type="Pfam" id="PF06445">
    <property type="entry name" value="GyrI-like"/>
    <property type="match status" value="1"/>
</dbReference>
<accession>A0A6G8AXP5</accession>
<feature type="domain" description="GyrI-like small molecule binding" evidence="1">
    <location>
        <begin position="17"/>
        <end position="196"/>
    </location>
</feature>
<proteinExistence type="predicted"/>
<dbReference type="AlphaFoldDB" id="A0A6G8AXP5"/>
<reference evidence="2 3" key="1">
    <citation type="submission" date="2020-03" db="EMBL/GenBank/DDBJ databases">
        <title>Vagococcus sp. nov., isolated from beetles.</title>
        <authorList>
            <person name="Hyun D.-W."/>
            <person name="Bae J.-W."/>
        </authorList>
    </citation>
    <scope>NUCLEOTIDE SEQUENCE [LARGE SCALE GENOMIC DNA]</scope>
    <source>
        <strain evidence="2 3">HDW17B</strain>
    </source>
</reference>
<name>A0A6G8AXP5_9ENTE</name>
<dbReference type="RefSeq" id="WP_166035938.1">
    <property type="nucleotide sequence ID" value="NZ_CP049887.1"/>
</dbReference>
<dbReference type="InterPro" id="IPR029442">
    <property type="entry name" value="GyrI-like"/>
</dbReference>
<dbReference type="InterPro" id="IPR011256">
    <property type="entry name" value="Reg_factor_effector_dom_sf"/>
</dbReference>
<dbReference type="KEGG" id="vhy:G7082_14655"/>
<organism evidence="2 3">
    <name type="scientific">Vagococcus hydrophili</name>
    <dbReference type="NCBI Taxonomy" id="2714947"/>
    <lineage>
        <taxon>Bacteria</taxon>
        <taxon>Bacillati</taxon>
        <taxon>Bacillota</taxon>
        <taxon>Bacilli</taxon>
        <taxon>Lactobacillales</taxon>
        <taxon>Enterococcaceae</taxon>
        <taxon>Vagococcus</taxon>
    </lineage>
</organism>
<dbReference type="InterPro" id="IPR008319">
    <property type="entry name" value="GyrI-like_CCH_Lin2189-like"/>
</dbReference>